<feature type="transmembrane region" description="Helical" evidence="1">
    <location>
        <begin position="223"/>
        <end position="244"/>
    </location>
</feature>
<organism evidence="2 3">
    <name type="scientific">Candidatus Neomicrothrix subdominans</name>
    <dbReference type="NCBI Taxonomy" id="2954438"/>
    <lineage>
        <taxon>Bacteria</taxon>
        <taxon>Bacillati</taxon>
        <taxon>Actinomycetota</taxon>
        <taxon>Acidimicrobiia</taxon>
        <taxon>Acidimicrobiales</taxon>
        <taxon>Microthrixaceae</taxon>
        <taxon>Candidatus Neomicrothrix</taxon>
    </lineage>
</organism>
<keyword evidence="1" id="KW-0812">Transmembrane</keyword>
<dbReference type="EMBL" id="JADJZA010000001">
    <property type="protein sequence ID" value="MBK9296209.1"/>
    <property type="molecule type" value="Genomic_DNA"/>
</dbReference>
<name>A0A936NCB4_9ACTN</name>
<gene>
    <name evidence="2" type="ORF">IPN02_04950</name>
</gene>
<feature type="transmembrane region" description="Helical" evidence="1">
    <location>
        <begin position="179"/>
        <end position="198"/>
    </location>
</feature>
<evidence type="ECO:0000256" key="1">
    <source>
        <dbReference type="SAM" id="Phobius"/>
    </source>
</evidence>
<keyword evidence="1" id="KW-0472">Membrane</keyword>
<accession>A0A936NCB4</accession>
<feature type="transmembrane region" description="Helical" evidence="1">
    <location>
        <begin position="57"/>
        <end position="77"/>
    </location>
</feature>
<comment type="caution">
    <text evidence="2">The sequence shown here is derived from an EMBL/GenBank/DDBJ whole genome shotgun (WGS) entry which is preliminary data.</text>
</comment>
<dbReference type="AlphaFoldDB" id="A0A936NCB4"/>
<proteinExistence type="predicted"/>
<feature type="transmembrane region" description="Helical" evidence="1">
    <location>
        <begin position="149"/>
        <end position="172"/>
    </location>
</feature>
<evidence type="ECO:0000313" key="2">
    <source>
        <dbReference type="EMBL" id="MBK9296209.1"/>
    </source>
</evidence>
<keyword evidence="1" id="KW-1133">Transmembrane helix</keyword>
<reference evidence="2 3" key="1">
    <citation type="submission" date="2020-10" db="EMBL/GenBank/DDBJ databases">
        <title>Connecting structure to function with the recovery of over 1000 high-quality activated sludge metagenome-assembled genomes encoding full-length rRNA genes using long-read sequencing.</title>
        <authorList>
            <person name="Singleton C.M."/>
            <person name="Petriglieri F."/>
            <person name="Kristensen J.M."/>
            <person name="Kirkegaard R.H."/>
            <person name="Michaelsen T.Y."/>
            <person name="Andersen M.H."/>
            <person name="Karst S.M."/>
            <person name="Dueholm M.S."/>
            <person name="Nielsen P.H."/>
            <person name="Albertsen M."/>
        </authorList>
    </citation>
    <scope>NUCLEOTIDE SEQUENCE [LARGE SCALE GENOMIC DNA]</scope>
    <source>
        <strain evidence="2">Lyne_18-Q3-R50-59_MAXAC.006</strain>
    </source>
</reference>
<feature type="transmembrane region" description="Helical" evidence="1">
    <location>
        <begin position="89"/>
        <end position="109"/>
    </location>
</feature>
<evidence type="ECO:0000313" key="3">
    <source>
        <dbReference type="Proteomes" id="UP000727993"/>
    </source>
</evidence>
<protein>
    <submittedName>
        <fullName evidence="2">Uncharacterized protein</fullName>
    </submittedName>
</protein>
<dbReference type="Proteomes" id="UP000727993">
    <property type="component" value="Unassembled WGS sequence"/>
</dbReference>
<sequence length="250" mass="27681">MTVLALRTPDLEVSVENRIAVICHKESGRYFQSNVEVLPHDLRTALQVRQPRVSNRFGIGLLFVVMSALVGQLLFLGLASPGQAGLDSILPLVMFAFLTIAVHEAGHVLALRWFGRKADKVGFKLHFVVLPAFYVRMNESLLLSKYEKVVVHSAGIGANVILNSIAIVVNIAVLHSDGLLFAIQLMVLSLVFNAVPFLNSDGYRVILALTGTNELKSKLANPWWVKALKLTSVVLVLWYTWSWVSPLLNR</sequence>